<reference evidence="5" key="1">
    <citation type="journal article" date="2020" name="Biotechnol. Biofuels">
        <title>New insights from the biogas microbiome by comprehensive genome-resolved metagenomics of nearly 1600 species originating from multiple anaerobic digesters.</title>
        <authorList>
            <person name="Campanaro S."/>
            <person name="Treu L."/>
            <person name="Rodriguez-R L.M."/>
            <person name="Kovalovszki A."/>
            <person name="Ziels R.M."/>
            <person name="Maus I."/>
            <person name="Zhu X."/>
            <person name="Kougias P.G."/>
            <person name="Basile A."/>
            <person name="Luo G."/>
            <person name="Schluter A."/>
            <person name="Konstantinidis K.T."/>
            <person name="Angelidaki I."/>
        </authorList>
    </citation>
    <scope>NUCLEOTIDE SEQUENCE</scope>
    <source>
        <strain evidence="5">AS06rmzACSIP_7</strain>
    </source>
</reference>
<reference evidence="5" key="2">
    <citation type="submission" date="2020-01" db="EMBL/GenBank/DDBJ databases">
        <authorList>
            <person name="Campanaro S."/>
        </authorList>
    </citation>
    <scope>NUCLEOTIDE SEQUENCE</scope>
    <source>
        <strain evidence="5">AS06rmzACSIP_7</strain>
    </source>
</reference>
<dbReference type="SUPFAM" id="SSF57414">
    <property type="entry name" value="Hairpin loop containing domain-like"/>
    <property type="match status" value="2"/>
</dbReference>
<evidence type="ECO:0000256" key="3">
    <source>
        <dbReference type="SAM" id="SignalP"/>
    </source>
</evidence>
<evidence type="ECO:0000313" key="6">
    <source>
        <dbReference type="Proteomes" id="UP000777265"/>
    </source>
</evidence>
<sequence>MTLTVFFVIMLTSALAQGDTLTMEDNTDRMGGDYRRIEASPSVEACRSACAADKECDAYTYVRSAHHCWLKRGIPGPTRNVDTVSGVKKRAVKDGICAAFDGVTCEPSTDRMGADYRRIDNAPSVRFCQRECANESKCTAYTYVKSARQCWLKSEVPNGTHNDDTVSGVKLRGKAPAGVPANRNIAAWRECDCQWLAHTCTGGAVIGTTRESCRALGGSYWHTNGHCGKGTCDFSENCPMPGHYCYK</sequence>
<keyword evidence="3" id="KW-0732">Signal</keyword>
<dbReference type="Gene3D" id="3.50.4.10">
    <property type="entry name" value="Hepatocyte Growth Factor"/>
    <property type="match status" value="2"/>
</dbReference>
<dbReference type="Proteomes" id="UP000777265">
    <property type="component" value="Unassembled WGS sequence"/>
</dbReference>
<feature type="signal peptide" evidence="3">
    <location>
        <begin position="1"/>
        <end position="18"/>
    </location>
</feature>
<dbReference type="PROSITE" id="PS50948">
    <property type="entry name" value="PAN"/>
    <property type="match status" value="1"/>
</dbReference>
<dbReference type="InterPro" id="IPR003609">
    <property type="entry name" value="Pan_app"/>
</dbReference>
<evidence type="ECO:0000259" key="4">
    <source>
        <dbReference type="PROSITE" id="PS50948"/>
    </source>
</evidence>
<feature type="domain" description="Apple" evidence="4">
    <location>
        <begin position="105"/>
        <end position="176"/>
    </location>
</feature>
<name>A0A971M4X8_9BACT</name>
<keyword evidence="1" id="KW-0677">Repeat</keyword>
<dbReference type="Pfam" id="PF14295">
    <property type="entry name" value="PAN_4"/>
    <property type="match status" value="2"/>
</dbReference>
<accession>A0A971M4X8</accession>
<gene>
    <name evidence="5" type="ORF">GXY80_10700</name>
</gene>
<dbReference type="InterPro" id="IPR000177">
    <property type="entry name" value="Apple"/>
</dbReference>
<comment type="caution">
    <text evidence="5">The sequence shown here is derived from an EMBL/GenBank/DDBJ whole genome shotgun (WGS) entry which is preliminary data.</text>
</comment>
<keyword evidence="2" id="KW-1015">Disulfide bond</keyword>
<feature type="chain" id="PRO_5037559698" description="Apple domain-containing protein" evidence="3">
    <location>
        <begin position="19"/>
        <end position="247"/>
    </location>
</feature>
<dbReference type="SMART" id="SM00223">
    <property type="entry name" value="APPLE"/>
    <property type="match status" value="2"/>
</dbReference>
<dbReference type="GO" id="GO:0005576">
    <property type="term" value="C:extracellular region"/>
    <property type="evidence" value="ECO:0007669"/>
    <property type="project" value="InterPro"/>
</dbReference>
<evidence type="ECO:0000313" key="5">
    <source>
        <dbReference type="EMBL" id="NLW35933.1"/>
    </source>
</evidence>
<dbReference type="CDD" id="cd01100">
    <property type="entry name" value="APPLE_Factor_XI_like"/>
    <property type="match status" value="1"/>
</dbReference>
<organism evidence="5 6">
    <name type="scientific">Syntrophorhabdus aromaticivorans</name>
    <dbReference type="NCBI Taxonomy" id="328301"/>
    <lineage>
        <taxon>Bacteria</taxon>
        <taxon>Pseudomonadati</taxon>
        <taxon>Thermodesulfobacteriota</taxon>
        <taxon>Syntrophorhabdia</taxon>
        <taxon>Syntrophorhabdales</taxon>
        <taxon>Syntrophorhabdaceae</taxon>
        <taxon>Syntrophorhabdus</taxon>
    </lineage>
</organism>
<dbReference type="AlphaFoldDB" id="A0A971M4X8"/>
<dbReference type="GO" id="GO:0006508">
    <property type="term" value="P:proteolysis"/>
    <property type="evidence" value="ECO:0007669"/>
    <property type="project" value="InterPro"/>
</dbReference>
<evidence type="ECO:0000256" key="1">
    <source>
        <dbReference type="ARBA" id="ARBA00022737"/>
    </source>
</evidence>
<protein>
    <recommendedName>
        <fullName evidence="4">Apple domain-containing protein</fullName>
    </recommendedName>
</protein>
<proteinExistence type="predicted"/>
<evidence type="ECO:0000256" key="2">
    <source>
        <dbReference type="ARBA" id="ARBA00023157"/>
    </source>
</evidence>
<dbReference type="EMBL" id="JAAYEE010000183">
    <property type="protein sequence ID" value="NLW35933.1"/>
    <property type="molecule type" value="Genomic_DNA"/>
</dbReference>